<proteinExistence type="predicted"/>
<feature type="coiled-coil region" evidence="1">
    <location>
        <begin position="10"/>
        <end position="37"/>
    </location>
</feature>
<evidence type="ECO:0000313" key="3">
    <source>
        <dbReference type="Proteomes" id="UP000623467"/>
    </source>
</evidence>
<keyword evidence="1" id="KW-0175">Coiled coil</keyword>
<comment type="caution">
    <text evidence="2">The sequence shown here is derived from an EMBL/GenBank/DDBJ whole genome shotgun (WGS) entry which is preliminary data.</text>
</comment>
<dbReference type="OrthoDB" id="2840257at2759"/>
<name>A0A8H6YPA4_9AGAR</name>
<evidence type="ECO:0000256" key="1">
    <source>
        <dbReference type="SAM" id="Coils"/>
    </source>
</evidence>
<dbReference type="AlphaFoldDB" id="A0A8H6YPA4"/>
<dbReference type="SUPFAM" id="SSF52047">
    <property type="entry name" value="RNI-like"/>
    <property type="match status" value="1"/>
</dbReference>
<evidence type="ECO:0000313" key="2">
    <source>
        <dbReference type="EMBL" id="KAF7361505.1"/>
    </source>
</evidence>
<sequence length="425" mass="49180">MSAEELRARILELGTKIDFHKELLKKLQNDKSLLQRQLNAVLDPVARLPVEISSEIFQQSLSPFPKLGASHIPMLLLNVCNTWKYIALSTPDLWKVIQIEFPCTDDLALLLPVWFQHARNRPVSVFLRGDLSGRLNDSVSDVIWGYGTQLRHLEALDCKDEDEEDVDIDLFGRTTVEPLPVLEHLMIRSTFDDRWYYPYQIFELLRLSPNLAECVLDNIHYPNRELADEKMVHVSLRRLTFGERKDLVRDDCDDAMLNYLTLPALEVLSLPMRTVVSADLLRFIERSAPPLQELVMGWQYPEKDIIHLHECLHLIPSLARFQMWGPEIPIVADLFAALADSPSLLPNLRRLIIHTFTLYTDFIPDSFWRTLLRMVSTRHVQLHLGFFREAPPPDIFAALQELVNDDVEIHLINGENRDIIWDGLE</sequence>
<dbReference type="Proteomes" id="UP000623467">
    <property type="component" value="Unassembled WGS sequence"/>
</dbReference>
<accession>A0A8H6YPA4</accession>
<gene>
    <name evidence="2" type="ORF">MSAN_01184100</name>
</gene>
<dbReference type="EMBL" id="JACAZH010000008">
    <property type="protein sequence ID" value="KAF7361505.1"/>
    <property type="molecule type" value="Genomic_DNA"/>
</dbReference>
<reference evidence="2" key="1">
    <citation type="submission" date="2020-05" db="EMBL/GenBank/DDBJ databases">
        <title>Mycena genomes resolve the evolution of fungal bioluminescence.</title>
        <authorList>
            <person name="Tsai I.J."/>
        </authorList>
    </citation>
    <scope>NUCLEOTIDE SEQUENCE</scope>
    <source>
        <strain evidence="2">160909Yilan</strain>
    </source>
</reference>
<keyword evidence="3" id="KW-1185">Reference proteome</keyword>
<protein>
    <submittedName>
        <fullName evidence="2">F-box domain-containing protein</fullName>
    </submittedName>
</protein>
<organism evidence="2 3">
    <name type="scientific">Mycena sanguinolenta</name>
    <dbReference type="NCBI Taxonomy" id="230812"/>
    <lineage>
        <taxon>Eukaryota</taxon>
        <taxon>Fungi</taxon>
        <taxon>Dikarya</taxon>
        <taxon>Basidiomycota</taxon>
        <taxon>Agaricomycotina</taxon>
        <taxon>Agaricomycetes</taxon>
        <taxon>Agaricomycetidae</taxon>
        <taxon>Agaricales</taxon>
        <taxon>Marasmiineae</taxon>
        <taxon>Mycenaceae</taxon>
        <taxon>Mycena</taxon>
    </lineage>
</organism>